<dbReference type="RefSeq" id="WP_319832265.1">
    <property type="nucleotide sequence ID" value="NZ_CP138858.1"/>
</dbReference>
<evidence type="ECO:0000256" key="2">
    <source>
        <dbReference type="ARBA" id="ARBA00022801"/>
    </source>
</evidence>
<dbReference type="PANTHER" id="PTHR42693:SF53">
    <property type="entry name" value="ENDO-4-O-SULFATASE"/>
    <property type="match status" value="1"/>
</dbReference>
<keyword evidence="2" id="KW-0378">Hydrolase</keyword>
<name>A0ABZ0RJM5_9BACT</name>
<dbReference type="Pfam" id="PF00884">
    <property type="entry name" value="Sulfatase"/>
    <property type="match status" value="1"/>
</dbReference>
<accession>A0ABZ0RJM5</accession>
<keyword evidence="5" id="KW-1185">Reference proteome</keyword>
<evidence type="ECO:0000313" key="4">
    <source>
        <dbReference type="EMBL" id="WPJ95376.1"/>
    </source>
</evidence>
<protein>
    <submittedName>
        <fullName evidence="4">Sulfatase</fullName>
    </submittedName>
</protein>
<dbReference type="SUPFAM" id="SSF53649">
    <property type="entry name" value="Alkaline phosphatase-like"/>
    <property type="match status" value="1"/>
</dbReference>
<dbReference type="PANTHER" id="PTHR42693">
    <property type="entry name" value="ARYLSULFATASE FAMILY MEMBER"/>
    <property type="match status" value="1"/>
</dbReference>
<proteinExistence type="inferred from homology"/>
<evidence type="ECO:0000313" key="5">
    <source>
        <dbReference type="Proteomes" id="UP001324993"/>
    </source>
</evidence>
<sequence length="461" mass="52505">MLTVGLEAGEPMQARYNVVIMMSDDHGREALGCYGNPVVQTPNLDRLADAGIRFDNAFCTSASCAASRSAVLTGLHNHANGTFGHTHSYHHFSSYESVQSLPAMLSEAGYRTGRVGKRHYAPESVYPFDYGMEEREFDRDDVAASESCREFIAEEGPFFLYWCSFNPHRDGRIVASNPHQPNSFGNPESSFAGDQEYVFSEEEVIVPSFLSDTPEVRAELAQYYQSIARLDRGIGRLIQILKEEGKYDNTLIIYMADNGAAFPGSKTTLYDAGMQLALIVKAPLSKRQGEVSEELISWVDITPTILDLTNATPRDVSFHGQSFLPLLQEAPESLGRDMIYASHTFHEITNYYPMRVLRSHQYKFIWNVAYQLPYPFASDLWDSASWKAVRRDQSEYFGARKVADYKQRAQFELYDLENDPDEVVNLASHPEYAEMVEFYSKKLKEFQTETMDPWVHKWEYE</sequence>
<dbReference type="CDD" id="cd16027">
    <property type="entry name" value="SGSH"/>
    <property type="match status" value="1"/>
</dbReference>
<dbReference type="InterPro" id="IPR017850">
    <property type="entry name" value="Alkaline_phosphatase_core_sf"/>
</dbReference>
<gene>
    <name evidence="4" type="ORF">SH580_18300</name>
</gene>
<feature type="domain" description="Sulfatase N-terminal" evidence="3">
    <location>
        <begin position="17"/>
        <end position="310"/>
    </location>
</feature>
<evidence type="ECO:0000256" key="1">
    <source>
        <dbReference type="ARBA" id="ARBA00008779"/>
    </source>
</evidence>
<dbReference type="Gene3D" id="3.40.720.10">
    <property type="entry name" value="Alkaline Phosphatase, subunit A"/>
    <property type="match status" value="1"/>
</dbReference>
<dbReference type="Proteomes" id="UP001324993">
    <property type="component" value="Chromosome"/>
</dbReference>
<dbReference type="EMBL" id="CP138858">
    <property type="protein sequence ID" value="WPJ95376.1"/>
    <property type="molecule type" value="Genomic_DNA"/>
</dbReference>
<dbReference type="InterPro" id="IPR050738">
    <property type="entry name" value="Sulfatase"/>
</dbReference>
<evidence type="ECO:0000259" key="3">
    <source>
        <dbReference type="Pfam" id="PF00884"/>
    </source>
</evidence>
<reference evidence="4 5" key="1">
    <citation type="submission" date="2023-11" db="EMBL/GenBank/DDBJ databases">
        <title>Coraliomargarita sp. nov., isolated from marine algae.</title>
        <authorList>
            <person name="Lee J.K."/>
            <person name="Baek J.H."/>
            <person name="Kim J.M."/>
            <person name="Choi D.G."/>
            <person name="Jeon C.O."/>
        </authorList>
    </citation>
    <scope>NUCLEOTIDE SEQUENCE [LARGE SCALE GENOMIC DNA]</scope>
    <source>
        <strain evidence="4 5">J2-16</strain>
    </source>
</reference>
<organism evidence="4 5">
    <name type="scientific">Coraliomargarita algicola</name>
    <dbReference type="NCBI Taxonomy" id="3092156"/>
    <lineage>
        <taxon>Bacteria</taxon>
        <taxon>Pseudomonadati</taxon>
        <taxon>Verrucomicrobiota</taxon>
        <taxon>Opitutia</taxon>
        <taxon>Puniceicoccales</taxon>
        <taxon>Coraliomargaritaceae</taxon>
        <taxon>Coraliomargarita</taxon>
    </lineage>
</organism>
<dbReference type="InterPro" id="IPR000917">
    <property type="entry name" value="Sulfatase_N"/>
</dbReference>
<comment type="similarity">
    <text evidence="1">Belongs to the sulfatase family.</text>
</comment>